<dbReference type="GO" id="GO:0000976">
    <property type="term" value="F:transcription cis-regulatory region binding"/>
    <property type="evidence" value="ECO:0007669"/>
    <property type="project" value="TreeGrafter"/>
</dbReference>
<dbReference type="PANTHER" id="PTHR48111">
    <property type="entry name" value="REGULATOR OF RPOS"/>
    <property type="match status" value="1"/>
</dbReference>
<dbReference type="Gene3D" id="2.40.50.1020">
    <property type="entry name" value="LytTr DNA-binding domain"/>
    <property type="match status" value="1"/>
</dbReference>
<dbReference type="EMBL" id="VYXP01000006">
    <property type="protein sequence ID" value="KAA9130847.1"/>
    <property type="molecule type" value="Genomic_DNA"/>
</dbReference>
<dbReference type="GO" id="GO:0005829">
    <property type="term" value="C:cytosol"/>
    <property type="evidence" value="ECO:0007669"/>
    <property type="project" value="TreeGrafter"/>
</dbReference>
<dbReference type="SUPFAM" id="SSF52172">
    <property type="entry name" value="CheY-like"/>
    <property type="match status" value="1"/>
</dbReference>
<keyword evidence="7" id="KW-1185">Reference proteome</keyword>
<dbReference type="InterPro" id="IPR007492">
    <property type="entry name" value="LytTR_DNA-bd_dom"/>
</dbReference>
<organism evidence="6 7">
    <name type="scientific">Marinihelvus fidelis</name>
    <dbReference type="NCBI Taxonomy" id="2613842"/>
    <lineage>
        <taxon>Bacteria</taxon>
        <taxon>Pseudomonadati</taxon>
        <taxon>Pseudomonadota</taxon>
        <taxon>Gammaproteobacteria</taxon>
        <taxon>Chromatiales</taxon>
        <taxon>Wenzhouxiangellaceae</taxon>
        <taxon>Marinihelvus</taxon>
    </lineage>
</organism>
<dbReference type="InterPro" id="IPR039420">
    <property type="entry name" value="WalR-like"/>
</dbReference>
<name>A0A5N0T9P3_9GAMM</name>
<keyword evidence="3" id="KW-0597">Phosphoprotein</keyword>
<dbReference type="Pfam" id="PF00072">
    <property type="entry name" value="Response_reg"/>
    <property type="match status" value="1"/>
</dbReference>
<evidence type="ECO:0000256" key="2">
    <source>
        <dbReference type="ARBA" id="ARBA00023125"/>
    </source>
</evidence>
<feature type="domain" description="Response regulatory" evidence="4">
    <location>
        <begin position="3"/>
        <end position="117"/>
    </location>
</feature>
<dbReference type="GO" id="GO:0006355">
    <property type="term" value="P:regulation of DNA-templated transcription"/>
    <property type="evidence" value="ECO:0007669"/>
    <property type="project" value="TreeGrafter"/>
</dbReference>
<feature type="domain" description="HTH LytTR-type" evidence="5">
    <location>
        <begin position="130"/>
        <end position="234"/>
    </location>
</feature>
<dbReference type="InterPro" id="IPR011006">
    <property type="entry name" value="CheY-like_superfamily"/>
</dbReference>
<dbReference type="PROSITE" id="PS50930">
    <property type="entry name" value="HTH_LYTTR"/>
    <property type="match status" value="1"/>
</dbReference>
<dbReference type="SMART" id="SM00448">
    <property type="entry name" value="REC"/>
    <property type="match status" value="1"/>
</dbReference>
<accession>A0A5N0T9P3</accession>
<dbReference type="GO" id="GO:0000156">
    <property type="term" value="F:phosphorelay response regulator activity"/>
    <property type="evidence" value="ECO:0007669"/>
    <property type="project" value="TreeGrafter"/>
</dbReference>
<dbReference type="GO" id="GO:0032993">
    <property type="term" value="C:protein-DNA complex"/>
    <property type="evidence" value="ECO:0007669"/>
    <property type="project" value="TreeGrafter"/>
</dbReference>
<dbReference type="PROSITE" id="PS50110">
    <property type="entry name" value="RESPONSE_REGULATORY"/>
    <property type="match status" value="1"/>
</dbReference>
<evidence type="ECO:0000256" key="3">
    <source>
        <dbReference type="PROSITE-ProRule" id="PRU00169"/>
    </source>
</evidence>
<comment type="caution">
    <text evidence="6">The sequence shown here is derived from an EMBL/GenBank/DDBJ whole genome shotgun (WGS) entry which is preliminary data.</text>
</comment>
<dbReference type="Gene3D" id="3.40.50.2300">
    <property type="match status" value="1"/>
</dbReference>
<dbReference type="PANTHER" id="PTHR48111:SF3">
    <property type="entry name" value="TRANSCRIPTIONAL REGULATORY PROTEIN BTSR"/>
    <property type="match status" value="1"/>
</dbReference>
<evidence type="ECO:0000256" key="1">
    <source>
        <dbReference type="ARBA" id="ARBA00023012"/>
    </source>
</evidence>
<gene>
    <name evidence="6" type="ORF">F3N42_10810</name>
</gene>
<dbReference type="SMART" id="SM00850">
    <property type="entry name" value="LytTR"/>
    <property type="match status" value="1"/>
</dbReference>
<proteinExistence type="predicted"/>
<evidence type="ECO:0000313" key="7">
    <source>
        <dbReference type="Proteomes" id="UP000325372"/>
    </source>
</evidence>
<dbReference type="InterPro" id="IPR001789">
    <property type="entry name" value="Sig_transdc_resp-reg_receiver"/>
</dbReference>
<evidence type="ECO:0000259" key="4">
    <source>
        <dbReference type="PROSITE" id="PS50110"/>
    </source>
</evidence>
<keyword evidence="1" id="KW-0902">Two-component regulatory system</keyword>
<keyword evidence="2" id="KW-0238">DNA-binding</keyword>
<feature type="modified residue" description="4-aspartylphosphate" evidence="3">
    <location>
        <position position="54"/>
    </location>
</feature>
<dbReference type="Proteomes" id="UP000325372">
    <property type="component" value="Unassembled WGS sequence"/>
</dbReference>
<dbReference type="AlphaFoldDB" id="A0A5N0T9P3"/>
<evidence type="ECO:0000313" key="6">
    <source>
        <dbReference type="EMBL" id="KAA9130847.1"/>
    </source>
</evidence>
<evidence type="ECO:0000259" key="5">
    <source>
        <dbReference type="PROSITE" id="PS50930"/>
    </source>
</evidence>
<sequence length="239" mass="26318">MLKILVVDDEQPARSRLKRMLADLPGWTVVGESASGDAALEDIRRLEPDAVLLDISMPGLDGMSLARALDQLERPPVVVFCTAWPGQALDAFDSGAVDYLVKPVRAERLARALDKAARFVQRDAANEAVLTATSGHRTEMIEFGAVACFISEDKYTTVHHDDGEALISESLVELEKLFGDRLLRVHRAALVVRERICGLKREEGGAVRILLDGCDEAPLVSRRCLPTVRRVIKERKAIP</sequence>
<protein>
    <submittedName>
        <fullName evidence="6">Response regulator transcription factor</fullName>
    </submittedName>
</protein>
<dbReference type="RefSeq" id="WP_150864484.1">
    <property type="nucleotide sequence ID" value="NZ_VYXP01000006.1"/>
</dbReference>
<reference evidence="6 7" key="1">
    <citation type="submission" date="2019-09" db="EMBL/GenBank/DDBJ databases">
        <title>Wenzhouxiangella sp. Genome sequencing and assembly.</title>
        <authorList>
            <person name="Zhang R."/>
        </authorList>
    </citation>
    <scope>NUCLEOTIDE SEQUENCE [LARGE SCALE GENOMIC DNA]</scope>
    <source>
        <strain evidence="6 7">W260</strain>
    </source>
</reference>
<dbReference type="Pfam" id="PF04397">
    <property type="entry name" value="LytTR"/>
    <property type="match status" value="1"/>
</dbReference>